<evidence type="ECO:0000313" key="3">
    <source>
        <dbReference type="Proteomes" id="UP000609726"/>
    </source>
</evidence>
<keyword evidence="3" id="KW-1185">Reference proteome</keyword>
<comment type="caution">
    <text evidence="2">The sequence shown here is derived from an EMBL/GenBank/DDBJ whole genome shotgun (WGS) entry which is preliminary data.</text>
</comment>
<accession>A0ABX0NVN1</accession>
<gene>
    <name evidence="2" type="ORF">F2P45_18290</name>
</gene>
<protein>
    <submittedName>
        <fullName evidence="2">Uncharacterized protein</fullName>
    </submittedName>
</protein>
<dbReference type="RefSeq" id="WP_223164777.1">
    <property type="nucleotide sequence ID" value="NZ_WHJH01000022.1"/>
</dbReference>
<feature type="transmembrane region" description="Helical" evidence="1">
    <location>
        <begin position="43"/>
        <end position="64"/>
    </location>
</feature>
<keyword evidence="1" id="KW-1133">Transmembrane helix</keyword>
<evidence type="ECO:0000256" key="1">
    <source>
        <dbReference type="SAM" id="Phobius"/>
    </source>
</evidence>
<name>A0ABX0NVN1_9BURK</name>
<evidence type="ECO:0000313" key="2">
    <source>
        <dbReference type="EMBL" id="NHZ90953.1"/>
    </source>
</evidence>
<dbReference type="PROSITE" id="PS51257">
    <property type="entry name" value="PROKAR_LIPOPROTEIN"/>
    <property type="match status" value="1"/>
</dbReference>
<keyword evidence="1" id="KW-0472">Membrane</keyword>
<dbReference type="EMBL" id="WHJH01000022">
    <property type="protein sequence ID" value="NHZ90953.1"/>
    <property type="molecule type" value="Genomic_DNA"/>
</dbReference>
<proteinExistence type="predicted"/>
<keyword evidence="1" id="KW-0812">Transmembrane</keyword>
<reference evidence="2 3" key="1">
    <citation type="submission" date="2019-10" db="EMBL/GenBank/DDBJ databases">
        <title>Taxonomy of Antarctic Massilia spp.: description of Massilia rubra sp. nov., Massilia aquatica sp. nov., Massilia mucilaginosa sp. nov., Massilia frigida sp. nov. isolated from streams, lakes and regoliths.</title>
        <authorList>
            <person name="Holochova P."/>
            <person name="Sedlacek I."/>
            <person name="Kralova S."/>
            <person name="Maslanova I."/>
            <person name="Busse H.-J."/>
            <person name="Stankova E."/>
            <person name="Vrbovska V."/>
            <person name="Kovarovic V."/>
            <person name="Bartak M."/>
            <person name="Svec P."/>
            <person name="Pantucek R."/>
        </authorList>
    </citation>
    <scope>NUCLEOTIDE SEQUENCE [LARGE SCALE GENOMIC DNA]</scope>
    <source>
        <strain evidence="2 3">CCM 8733</strain>
    </source>
</reference>
<organism evidence="2 3">
    <name type="scientific">Massilia mucilaginosa</name>
    <dbReference type="NCBI Taxonomy" id="2609282"/>
    <lineage>
        <taxon>Bacteria</taxon>
        <taxon>Pseudomonadati</taxon>
        <taxon>Pseudomonadota</taxon>
        <taxon>Betaproteobacteria</taxon>
        <taxon>Burkholderiales</taxon>
        <taxon>Oxalobacteraceae</taxon>
        <taxon>Telluria group</taxon>
        <taxon>Massilia</taxon>
    </lineage>
</organism>
<dbReference type="Proteomes" id="UP000609726">
    <property type="component" value="Unassembled WGS sequence"/>
</dbReference>
<sequence length="91" mass="9411">MQCLHQRLAAGARWRLFAGGTGLAGVAVAAACSVLAHGVERGAAAWLVSLLAAGLLTPFLAAGLRSQWRTAQSARVRLANWSGRPVPAPPK</sequence>
<feature type="transmembrane region" description="Helical" evidence="1">
    <location>
        <begin position="16"/>
        <end position="37"/>
    </location>
</feature>